<dbReference type="InterPro" id="IPR008942">
    <property type="entry name" value="ENTH_VHS"/>
</dbReference>
<dbReference type="Proteomes" id="UP000092321">
    <property type="component" value="Unassembled WGS sequence"/>
</dbReference>
<dbReference type="CDD" id="cd16992">
    <property type="entry name" value="ENTH_Ent3"/>
    <property type="match status" value="1"/>
</dbReference>
<dbReference type="GO" id="GO:0005886">
    <property type="term" value="C:plasma membrane"/>
    <property type="evidence" value="ECO:0007669"/>
    <property type="project" value="TreeGrafter"/>
</dbReference>
<proteinExistence type="predicted"/>
<dbReference type="GO" id="GO:0006897">
    <property type="term" value="P:endocytosis"/>
    <property type="evidence" value="ECO:0007669"/>
    <property type="project" value="TreeGrafter"/>
</dbReference>
<reference evidence="4" key="1">
    <citation type="journal article" date="2016" name="Proc. Natl. Acad. Sci. U.S.A.">
        <title>Comparative genomics of biotechnologically important yeasts.</title>
        <authorList>
            <person name="Riley R."/>
            <person name="Haridas S."/>
            <person name="Wolfe K.H."/>
            <person name="Lopes M.R."/>
            <person name="Hittinger C.T."/>
            <person name="Goeker M."/>
            <person name="Salamov A.A."/>
            <person name="Wisecaver J.H."/>
            <person name="Long T.M."/>
            <person name="Calvey C.H."/>
            <person name="Aerts A.L."/>
            <person name="Barry K.W."/>
            <person name="Choi C."/>
            <person name="Clum A."/>
            <person name="Coughlan A.Y."/>
            <person name="Deshpande S."/>
            <person name="Douglass A.P."/>
            <person name="Hanson S.J."/>
            <person name="Klenk H.-P."/>
            <person name="LaButti K.M."/>
            <person name="Lapidus A."/>
            <person name="Lindquist E.A."/>
            <person name="Lipzen A.M."/>
            <person name="Meier-Kolthoff J.P."/>
            <person name="Ohm R.A."/>
            <person name="Otillar R.P."/>
            <person name="Pangilinan J.L."/>
            <person name="Peng Y."/>
            <person name="Rokas A."/>
            <person name="Rosa C.A."/>
            <person name="Scheuner C."/>
            <person name="Sibirny A.A."/>
            <person name="Slot J.C."/>
            <person name="Stielow J.B."/>
            <person name="Sun H."/>
            <person name="Kurtzman C.P."/>
            <person name="Blackwell M."/>
            <person name="Grigoriev I.V."/>
            <person name="Jeffries T.W."/>
        </authorList>
    </citation>
    <scope>NUCLEOTIDE SEQUENCE [LARGE SCALE GENOMIC DNA]</scope>
    <source>
        <strain evidence="4">NRRL Y-1626</strain>
    </source>
</reference>
<dbReference type="InterPro" id="IPR013809">
    <property type="entry name" value="ENTH"/>
</dbReference>
<sequence length="390" mass="44359">MSLEDTLSNLSLYDAKKYFRKAQNMVYNYTEMESKVREATNNEPWGTPSTLMEQISQGSFNYKERTEIIGMIFKRFTEKVSSEWRQIYKALQLLEYIIKHGSERFIDDCRSNLSLIAMLKDFHYIDSQGSDQGLNVRTRATAIVALLRDNDKIRAERKSAKELANKFNGIGSNDNTSGFAGRTGGFNKSNRKGISISADFDNDNEIRNYHTYDDKSYGEYKEEYIVENKQSHDKQQHKQEQQQQQQAVKQEIIPDLLDTSNVPATKYEIPFKAEQEEDDEFSDFQSVPVAKPKASSGLNDIFKTTPENNTLANLNTAKKDNNDPFASLFSDAKATKVEKPKTKSNNNNGKQDDLNDEFGDFLSSNTTKTTTPASNNNTQTNSGEIDLLSF</sequence>
<gene>
    <name evidence="3" type="ORF">HANVADRAFT_86756</name>
</gene>
<dbReference type="SUPFAM" id="SSF48464">
    <property type="entry name" value="ENTH/VHS domain"/>
    <property type="match status" value="1"/>
</dbReference>
<dbReference type="PANTHER" id="PTHR12276">
    <property type="entry name" value="EPSIN/ENT-RELATED"/>
    <property type="match status" value="1"/>
</dbReference>
<dbReference type="GO" id="GO:0005543">
    <property type="term" value="F:phospholipid binding"/>
    <property type="evidence" value="ECO:0007669"/>
    <property type="project" value="TreeGrafter"/>
</dbReference>
<dbReference type="FunFam" id="1.25.40.90:FF:000006">
    <property type="entry name" value="Clathrin interactor 1"/>
    <property type="match status" value="1"/>
</dbReference>
<dbReference type="GO" id="GO:0005829">
    <property type="term" value="C:cytosol"/>
    <property type="evidence" value="ECO:0007669"/>
    <property type="project" value="GOC"/>
</dbReference>
<dbReference type="GO" id="GO:0030125">
    <property type="term" value="C:clathrin vesicle coat"/>
    <property type="evidence" value="ECO:0007669"/>
    <property type="project" value="TreeGrafter"/>
</dbReference>
<dbReference type="GO" id="GO:0006895">
    <property type="term" value="P:Golgi to endosome transport"/>
    <property type="evidence" value="ECO:0007669"/>
    <property type="project" value="TreeGrafter"/>
</dbReference>
<dbReference type="GO" id="GO:0005768">
    <property type="term" value="C:endosome"/>
    <property type="evidence" value="ECO:0007669"/>
    <property type="project" value="TreeGrafter"/>
</dbReference>
<evidence type="ECO:0000259" key="2">
    <source>
        <dbReference type="PROSITE" id="PS50942"/>
    </source>
</evidence>
<dbReference type="GO" id="GO:0030276">
    <property type="term" value="F:clathrin binding"/>
    <property type="evidence" value="ECO:0007669"/>
    <property type="project" value="TreeGrafter"/>
</dbReference>
<feature type="compositionally biased region" description="Basic and acidic residues" evidence="1">
    <location>
        <begin position="228"/>
        <end position="240"/>
    </location>
</feature>
<dbReference type="Gene3D" id="1.25.40.90">
    <property type="match status" value="1"/>
</dbReference>
<feature type="compositionally biased region" description="Polar residues" evidence="1">
    <location>
        <begin position="362"/>
        <end position="383"/>
    </location>
</feature>
<feature type="region of interest" description="Disordered" evidence="1">
    <location>
        <begin position="332"/>
        <end position="390"/>
    </location>
</feature>
<evidence type="ECO:0000313" key="4">
    <source>
        <dbReference type="Proteomes" id="UP000092321"/>
    </source>
</evidence>
<dbReference type="OrthoDB" id="4033880at2759"/>
<dbReference type="PANTHER" id="PTHR12276:SF45">
    <property type="entry name" value="CLATHRIN INTERACTOR 1"/>
    <property type="match status" value="1"/>
</dbReference>
<organism evidence="3 4">
    <name type="scientific">Hanseniaspora valbyensis NRRL Y-1626</name>
    <dbReference type="NCBI Taxonomy" id="766949"/>
    <lineage>
        <taxon>Eukaryota</taxon>
        <taxon>Fungi</taxon>
        <taxon>Dikarya</taxon>
        <taxon>Ascomycota</taxon>
        <taxon>Saccharomycotina</taxon>
        <taxon>Saccharomycetes</taxon>
        <taxon>Saccharomycodales</taxon>
        <taxon>Saccharomycodaceae</taxon>
        <taxon>Hanseniaspora</taxon>
    </lineage>
</organism>
<dbReference type="Pfam" id="PF01417">
    <property type="entry name" value="ENTH"/>
    <property type="match status" value="1"/>
</dbReference>
<protein>
    <submittedName>
        <fullName evidence="3">ENTH-domain-containing protein</fullName>
    </submittedName>
</protein>
<evidence type="ECO:0000313" key="3">
    <source>
        <dbReference type="EMBL" id="OBA26235.1"/>
    </source>
</evidence>
<feature type="region of interest" description="Disordered" evidence="1">
    <location>
        <begin position="228"/>
        <end position="248"/>
    </location>
</feature>
<dbReference type="PROSITE" id="PS50942">
    <property type="entry name" value="ENTH"/>
    <property type="match status" value="1"/>
</dbReference>
<evidence type="ECO:0000256" key="1">
    <source>
        <dbReference type="SAM" id="MobiDB-lite"/>
    </source>
</evidence>
<keyword evidence="4" id="KW-1185">Reference proteome</keyword>
<name>A0A1B7TC31_9ASCO</name>
<dbReference type="AlphaFoldDB" id="A0A1B7TC31"/>
<comment type="caution">
    <text evidence="3">The sequence shown here is derived from an EMBL/GenBank/DDBJ whole genome shotgun (WGS) entry which is preliminary data.</text>
</comment>
<accession>A0A1B7TC31</accession>
<feature type="domain" description="ENTH" evidence="2">
    <location>
        <begin position="24"/>
        <end position="157"/>
    </location>
</feature>
<dbReference type="EMBL" id="LXPE01000021">
    <property type="protein sequence ID" value="OBA26235.1"/>
    <property type="molecule type" value="Genomic_DNA"/>
</dbReference>
<dbReference type="SMART" id="SM00273">
    <property type="entry name" value="ENTH"/>
    <property type="match status" value="1"/>
</dbReference>